<dbReference type="Proteomes" id="UP001140094">
    <property type="component" value="Unassembled WGS sequence"/>
</dbReference>
<evidence type="ECO:0000313" key="3">
    <source>
        <dbReference type="Proteomes" id="UP001140094"/>
    </source>
</evidence>
<evidence type="ECO:0000313" key="2">
    <source>
        <dbReference type="EMBL" id="KAJ2804687.1"/>
    </source>
</evidence>
<keyword evidence="3" id="KW-1185">Reference proteome</keyword>
<dbReference type="InterPro" id="IPR035940">
    <property type="entry name" value="CAP_sf"/>
</dbReference>
<dbReference type="Pfam" id="PF00188">
    <property type="entry name" value="CAP"/>
    <property type="match status" value="1"/>
</dbReference>
<dbReference type="PANTHER" id="PTHR31157">
    <property type="entry name" value="SCP DOMAIN-CONTAINING PROTEIN"/>
    <property type="match status" value="1"/>
</dbReference>
<reference evidence="2" key="1">
    <citation type="submission" date="2022-07" db="EMBL/GenBank/DDBJ databases">
        <title>Phylogenomic reconstructions and comparative analyses of Kickxellomycotina fungi.</title>
        <authorList>
            <person name="Reynolds N.K."/>
            <person name="Stajich J.E."/>
            <person name="Barry K."/>
            <person name="Grigoriev I.V."/>
            <person name="Crous P."/>
            <person name="Smith M.E."/>
        </authorList>
    </citation>
    <scope>NUCLEOTIDE SEQUENCE</scope>
    <source>
        <strain evidence="2">NRRL 1565</strain>
    </source>
</reference>
<comment type="caution">
    <text evidence="2">The sequence shown here is derived from an EMBL/GenBank/DDBJ whole genome shotgun (WGS) entry which is preliminary data.</text>
</comment>
<gene>
    <name evidence="2" type="ORF">H4R20_002401</name>
</gene>
<dbReference type="CDD" id="cd05379">
    <property type="entry name" value="CAP_bacterial"/>
    <property type="match status" value="1"/>
</dbReference>
<dbReference type="AlphaFoldDB" id="A0A9W8LTM3"/>
<dbReference type="EMBL" id="JANBUO010000373">
    <property type="protein sequence ID" value="KAJ2804687.1"/>
    <property type="molecule type" value="Genomic_DNA"/>
</dbReference>
<dbReference type="PANTHER" id="PTHR31157:SF1">
    <property type="entry name" value="SCP DOMAIN-CONTAINING PROTEIN"/>
    <property type="match status" value="1"/>
</dbReference>
<feature type="domain" description="SCP" evidence="1">
    <location>
        <begin position="50"/>
        <end position="169"/>
    </location>
</feature>
<sequence>MATCVLASANDPLATTRKYQPLESRTRPIVRPYKFDDSIHNPPGWREEMLELLNRHRNNSNLPPMAMDARLNKVAQAHSVYQSVVDLLTHDDILGTLGMRVTNAGIRWSRVAENVAQGPRTVEGAFRLWADSPAHNANMLGNYTLVGFGLADNDAVQASKQTTYWTQVFVYPLGLS</sequence>
<dbReference type="OrthoDB" id="568194at2759"/>
<name>A0A9W8LTM3_9FUNG</name>
<accession>A0A9W8LTM3</accession>
<protein>
    <recommendedName>
        <fullName evidence="1">SCP domain-containing protein</fullName>
    </recommendedName>
</protein>
<proteinExistence type="predicted"/>
<evidence type="ECO:0000259" key="1">
    <source>
        <dbReference type="Pfam" id="PF00188"/>
    </source>
</evidence>
<dbReference type="Gene3D" id="3.40.33.10">
    <property type="entry name" value="CAP"/>
    <property type="match status" value="1"/>
</dbReference>
<organism evidence="2 3">
    <name type="scientific">Coemansia guatemalensis</name>
    <dbReference type="NCBI Taxonomy" id="2761395"/>
    <lineage>
        <taxon>Eukaryota</taxon>
        <taxon>Fungi</taxon>
        <taxon>Fungi incertae sedis</taxon>
        <taxon>Zoopagomycota</taxon>
        <taxon>Kickxellomycotina</taxon>
        <taxon>Kickxellomycetes</taxon>
        <taxon>Kickxellales</taxon>
        <taxon>Kickxellaceae</taxon>
        <taxon>Coemansia</taxon>
    </lineage>
</organism>
<dbReference type="InterPro" id="IPR014044">
    <property type="entry name" value="CAP_dom"/>
</dbReference>
<dbReference type="SUPFAM" id="SSF55797">
    <property type="entry name" value="PR-1-like"/>
    <property type="match status" value="1"/>
</dbReference>